<name>A0ABQ3BDF9_9GAMM</name>
<evidence type="ECO:0000313" key="1">
    <source>
        <dbReference type="EMBL" id="GGY88016.1"/>
    </source>
</evidence>
<reference evidence="2" key="1">
    <citation type="journal article" date="2019" name="Int. J. Syst. Evol. Microbiol.">
        <title>The Global Catalogue of Microorganisms (GCM) 10K type strain sequencing project: providing services to taxonomists for standard genome sequencing and annotation.</title>
        <authorList>
            <consortium name="The Broad Institute Genomics Platform"/>
            <consortium name="The Broad Institute Genome Sequencing Center for Infectious Disease"/>
            <person name="Wu L."/>
            <person name="Ma J."/>
        </authorList>
    </citation>
    <scope>NUCLEOTIDE SEQUENCE [LARGE SCALE GENOMIC DNA]</scope>
    <source>
        <strain evidence="2">KCTC 32239</strain>
    </source>
</reference>
<dbReference type="PANTHER" id="PTHR31793:SF24">
    <property type="entry name" value="LONG-CHAIN ACYL-COA THIOESTERASE FADM"/>
    <property type="match status" value="1"/>
</dbReference>
<dbReference type="Gene3D" id="3.10.129.10">
    <property type="entry name" value="Hotdog Thioesterase"/>
    <property type="match status" value="1"/>
</dbReference>
<evidence type="ECO:0000313" key="2">
    <source>
        <dbReference type="Proteomes" id="UP000619761"/>
    </source>
</evidence>
<proteinExistence type="predicted"/>
<dbReference type="InterPro" id="IPR029069">
    <property type="entry name" value="HotDog_dom_sf"/>
</dbReference>
<comment type="caution">
    <text evidence="1">The sequence shown here is derived from an EMBL/GenBank/DDBJ whole genome shotgun (WGS) entry which is preliminary data.</text>
</comment>
<dbReference type="PANTHER" id="PTHR31793">
    <property type="entry name" value="4-HYDROXYBENZOYL-COA THIOESTERASE FAMILY MEMBER"/>
    <property type="match status" value="1"/>
</dbReference>
<dbReference type="CDD" id="cd00586">
    <property type="entry name" value="4HBT"/>
    <property type="match status" value="1"/>
</dbReference>
<organism evidence="1 2">
    <name type="scientific">Cellvibrio zantedeschiae</name>
    <dbReference type="NCBI Taxonomy" id="1237077"/>
    <lineage>
        <taxon>Bacteria</taxon>
        <taxon>Pseudomonadati</taxon>
        <taxon>Pseudomonadota</taxon>
        <taxon>Gammaproteobacteria</taxon>
        <taxon>Cellvibrionales</taxon>
        <taxon>Cellvibrionaceae</taxon>
        <taxon>Cellvibrio</taxon>
    </lineage>
</organism>
<protein>
    <recommendedName>
        <fullName evidence="3">Thioesterase</fullName>
    </recommendedName>
</protein>
<dbReference type="Pfam" id="PF13279">
    <property type="entry name" value="4HBT_2"/>
    <property type="match status" value="1"/>
</dbReference>
<dbReference type="SUPFAM" id="SSF54637">
    <property type="entry name" value="Thioesterase/thiol ester dehydrase-isomerase"/>
    <property type="match status" value="1"/>
</dbReference>
<dbReference type="InterPro" id="IPR050563">
    <property type="entry name" value="4-hydroxybenzoyl-CoA_TE"/>
</dbReference>
<sequence>MSDQPFFSCEIPVRWGDMDAFGHVNNTIYFRYFEETRFQWMLQKGIPIGGADYPVVVTIGCTFFRPVFHPDTLRIDVFISEPGRSSFMATYKVYTSADRENPCSEGYSKIVWVDKATGRSVALPDAVKAWF</sequence>
<dbReference type="EMBL" id="BMYZ01000005">
    <property type="protein sequence ID" value="GGY88016.1"/>
    <property type="molecule type" value="Genomic_DNA"/>
</dbReference>
<accession>A0ABQ3BDF9</accession>
<keyword evidence="2" id="KW-1185">Reference proteome</keyword>
<dbReference type="Proteomes" id="UP000619761">
    <property type="component" value="Unassembled WGS sequence"/>
</dbReference>
<evidence type="ECO:0008006" key="3">
    <source>
        <dbReference type="Google" id="ProtNLM"/>
    </source>
</evidence>
<dbReference type="RefSeq" id="WP_189421282.1">
    <property type="nucleotide sequence ID" value="NZ_BMYZ01000005.1"/>
</dbReference>
<gene>
    <name evidence="1" type="ORF">GCM10011613_36310</name>
</gene>